<dbReference type="GO" id="GO:0005524">
    <property type="term" value="F:ATP binding"/>
    <property type="evidence" value="ECO:0007669"/>
    <property type="project" value="UniProtKB-KW"/>
</dbReference>
<reference evidence="23 24" key="1">
    <citation type="submission" date="2016-10" db="EMBL/GenBank/DDBJ databases">
        <authorList>
            <person name="de Groot N.N."/>
        </authorList>
    </citation>
    <scope>NUCLEOTIDE SEQUENCE [LARGE SCALE GENOMIC DNA]</scope>
    <source>
        <strain evidence="23 24">DSM 25186</strain>
    </source>
</reference>
<evidence type="ECO:0000259" key="22">
    <source>
        <dbReference type="PROSITE" id="PS50109"/>
    </source>
</evidence>
<dbReference type="GO" id="GO:0016020">
    <property type="term" value="C:membrane"/>
    <property type="evidence" value="ECO:0007669"/>
    <property type="project" value="InterPro"/>
</dbReference>
<evidence type="ECO:0000256" key="1">
    <source>
        <dbReference type="ARBA" id="ARBA00000085"/>
    </source>
</evidence>
<dbReference type="GO" id="GO:0000155">
    <property type="term" value="F:phosphorelay sensor kinase activity"/>
    <property type="evidence" value="ECO:0007669"/>
    <property type="project" value="InterPro"/>
</dbReference>
<keyword evidence="10" id="KW-0479">Metal-binding</keyword>
<evidence type="ECO:0000256" key="15">
    <source>
        <dbReference type="ARBA" id="ARBA00023012"/>
    </source>
</evidence>
<evidence type="ECO:0000256" key="14">
    <source>
        <dbReference type="ARBA" id="ARBA00023004"/>
    </source>
</evidence>
<dbReference type="InterPro" id="IPR005467">
    <property type="entry name" value="His_kinase_dom"/>
</dbReference>
<dbReference type="InterPro" id="IPR003594">
    <property type="entry name" value="HATPase_dom"/>
</dbReference>
<dbReference type="GO" id="GO:0051539">
    <property type="term" value="F:4 iron, 4 sulfur cluster binding"/>
    <property type="evidence" value="ECO:0007669"/>
    <property type="project" value="UniProtKB-KW"/>
</dbReference>
<evidence type="ECO:0000313" key="24">
    <source>
        <dbReference type="Proteomes" id="UP000198510"/>
    </source>
</evidence>
<feature type="transmembrane region" description="Helical" evidence="20">
    <location>
        <begin position="388"/>
        <end position="407"/>
    </location>
</feature>
<dbReference type="Pfam" id="PF13424">
    <property type="entry name" value="TPR_12"/>
    <property type="match status" value="1"/>
</dbReference>
<keyword evidence="8" id="KW-0597">Phosphoprotein</keyword>
<dbReference type="InterPro" id="IPR050482">
    <property type="entry name" value="Sensor_HK_TwoCompSys"/>
</dbReference>
<dbReference type="InterPro" id="IPR019734">
    <property type="entry name" value="TPR_rpt"/>
</dbReference>
<evidence type="ECO:0000256" key="11">
    <source>
        <dbReference type="ARBA" id="ARBA00022741"/>
    </source>
</evidence>
<evidence type="ECO:0000256" key="6">
    <source>
        <dbReference type="ARBA" id="ARBA00022485"/>
    </source>
</evidence>
<evidence type="ECO:0000256" key="7">
    <source>
        <dbReference type="ARBA" id="ARBA00022490"/>
    </source>
</evidence>
<evidence type="ECO:0000256" key="9">
    <source>
        <dbReference type="ARBA" id="ARBA00022679"/>
    </source>
</evidence>
<keyword evidence="20" id="KW-0472">Membrane</keyword>
<comment type="catalytic activity">
    <reaction evidence="1">
        <text>ATP + protein L-histidine = ADP + protein N-phospho-L-histidine.</text>
        <dbReference type="EC" id="2.7.13.3"/>
    </reaction>
</comment>
<dbReference type="Gene3D" id="1.20.5.1930">
    <property type="match status" value="1"/>
</dbReference>
<evidence type="ECO:0000256" key="20">
    <source>
        <dbReference type="SAM" id="Phobius"/>
    </source>
</evidence>
<dbReference type="SMART" id="SM00387">
    <property type="entry name" value="HATPase_c"/>
    <property type="match status" value="1"/>
</dbReference>
<dbReference type="PANTHER" id="PTHR24421">
    <property type="entry name" value="NITRATE/NITRITE SENSOR PROTEIN NARX-RELATED"/>
    <property type="match status" value="1"/>
</dbReference>
<dbReference type="InterPro" id="IPR036890">
    <property type="entry name" value="HATPase_C_sf"/>
</dbReference>
<feature type="signal peptide" evidence="21">
    <location>
        <begin position="1"/>
        <end position="20"/>
    </location>
</feature>
<comment type="subcellular location">
    <subcellularLocation>
        <location evidence="3">Cytoplasm</location>
    </subcellularLocation>
</comment>
<dbReference type="PROSITE" id="PS50109">
    <property type="entry name" value="HIS_KIN"/>
    <property type="match status" value="1"/>
</dbReference>
<dbReference type="EMBL" id="FNFO01000009">
    <property type="protein sequence ID" value="SDL96988.1"/>
    <property type="molecule type" value="Genomic_DNA"/>
</dbReference>
<dbReference type="PRINTS" id="PR00344">
    <property type="entry name" value="BCTRLSENSOR"/>
</dbReference>
<dbReference type="STRING" id="1075417.SAMN05421823_109165"/>
<dbReference type="Pfam" id="PF07730">
    <property type="entry name" value="HisKA_3"/>
    <property type="match status" value="1"/>
</dbReference>
<keyword evidence="7" id="KW-0963">Cytoplasm</keyword>
<keyword evidence="11" id="KW-0547">Nucleotide-binding</keyword>
<evidence type="ECO:0000256" key="13">
    <source>
        <dbReference type="ARBA" id="ARBA00022840"/>
    </source>
</evidence>
<dbReference type="Gene3D" id="3.30.565.10">
    <property type="entry name" value="Histidine kinase-like ATPase, C-terminal domain"/>
    <property type="match status" value="1"/>
</dbReference>
<keyword evidence="21" id="KW-0732">Signal</keyword>
<proteinExistence type="predicted"/>
<dbReference type="GO" id="GO:0046872">
    <property type="term" value="F:metal ion binding"/>
    <property type="evidence" value="ECO:0007669"/>
    <property type="project" value="UniProtKB-KW"/>
</dbReference>
<keyword evidence="6" id="KW-0004">4Fe-4S</keyword>
<comment type="cofactor">
    <cofactor evidence="2">
        <name>[4Fe-4S] cluster</name>
        <dbReference type="ChEBI" id="CHEBI:49883"/>
    </cofactor>
</comment>
<feature type="domain" description="Histidine kinase" evidence="22">
    <location>
        <begin position="542"/>
        <end position="631"/>
    </location>
</feature>
<comment type="function">
    <text evidence="17">Member of the two-component regulatory system NreB/NreC involved in the control of dissimilatory nitrate/nitrite reduction in response to oxygen. NreB functions as a direct oxygen sensor histidine kinase which is autophosphorylated, in the absence of oxygen, probably at the conserved histidine residue, and transfers its phosphate group probably to a conserved aspartate residue of NreC. NreB/NreC activates the expression of the nitrate (narGHJI) and nitrite (nir) reductase operons, as well as the putative nitrate transporter gene narT.</text>
</comment>
<evidence type="ECO:0000256" key="17">
    <source>
        <dbReference type="ARBA" id="ARBA00024827"/>
    </source>
</evidence>
<name>A0A1G9PE00_9BACT</name>
<keyword evidence="15" id="KW-0902">Two-component regulatory system</keyword>
<dbReference type="Proteomes" id="UP000198510">
    <property type="component" value="Unassembled WGS sequence"/>
</dbReference>
<dbReference type="CDD" id="cd16917">
    <property type="entry name" value="HATPase_UhpB-NarQ-NarX-like"/>
    <property type="match status" value="1"/>
</dbReference>
<dbReference type="Gene3D" id="1.25.40.10">
    <property type="entry name" value="Tetratricopeptide repeat domain"/>
    <property type="match status" value="2"/>
</dbReference>
<keyword evidence="13" id="KW-0067">ATP-binding</keyword>
<evidence type="ECO:0000256" key="3">
    <source>
        <dbReference type="ARBA" id="ARBA00004496"/>
    </source>
</evidence>
<protein>
    <recommendedName>
        <fullName evidence="5">Oxygen sensor histidine kinase NreB</fullName>
        <ecNumber evidence="4">2.7.13.3</ecNumber>
    </recommendedName>
    <alternativeName>
        <fullName evidence="18">Nitrogen regulation protein B</fullName>
    </alternativeName>
</protein>
<keyword evidence="24" id="KW-1185">Reference proteome</keyword>
<sequence>MRYLLILFWAGLWSALPASGQSSTPDDSLALQAAIEAVYPLEAADPDRAVALYDSLQAACVAKAYWVGAGRAAQYAGIVESDRGKYDQALHHYRQAIPHFEAAHFPTGLASTQNNMGVQFTLQGRWDSAAVHYVRAIERYEALADTNALVILYGNTSAVFKELGRYPKALRYAETGLQLAQAFGDSLRLADALINLATVQPQVGQSEQAAQNGHQALRIGEALHDPFVQYLAHNILADLAQARHQPMQALQHARQARQYADAFGDPFHRVTALKNLGASLFENQRTDSARVYLQQAARLAAQIHAWDKLAETHLLLSDVTARRHDYATALQHLHAYRHLHDSLENARTQRLVTELEARYQSEQKDRRLAEQQLAVAQAQSRVARQRALNGWLVGGLLFLLSVGALLYRTFRQRAALKDQTIAALEKQQEVERLRALLEGEEKERQRLARELHDGIGGQMALLQAKARGKQDVAQLADEIRDANQEIRRIAHNLTPGILQRHGFCKAVETFVEEMNAALVTPQVVWQCFGPEARMPPHVALPLYRIVQELVYNARKHAGARQLLVQLNIGDEALDLTVEDDGNGQLPQAKAKGRGIGWSNIEQRVASLGATLHIEATPGQGSTVTLQVPISALQHG</sequence>
<dbReference type="GO" id="GO:0005737">
    <property type="term" value="C:cytoplasm"/>
    <property type="evidence" value="ECO:0007669"/>
    <property type="project" value="UniProtKB-SubCell"/>
</dbReference>
<keyword evidence="19" id="KW-0175">Coiled coil</keyword>
<dbReference type="InterPro" id="IPR011990">
    <property type="entry name" value="TPR-like_helical_dom_sf"/>
</dbReference>
<dbReference type="SMART" id="SM00028">
    <property type="entry name" value="TPR"/>
    <property type="match status" value="6"/>
</dbReference>
<evidence type="ECO:0000256" key="8">
    <source>
        <dbReference type="ARBA" id="ARBA00022553"/>
    </source>
</evidence>
<keyword evidence="16" id="KW-0411">Iron-sulfur</keyword>
<dbReference type="InterPro" id="IPR011712">
    <property type="entry name" value="Sig_transdc_His_kin_sub3_dim/P"/>
</dbReference>
<keyword evidence="12 23" id="KW-0418">Kinase</keyword>
<keyword evidence="9" id="KW-0808">Transferase</keyword>
<accession>A0A1G9PE00</accession>
<evidence type="ECO:0000256" key="10">
    <source>
        <dbReference type="ARBA" id="ARBA00022723"/>
    </source>
</evidence>
<dbReference type="RefSeq" id="WP_089685706.1">
    <property type="nucleotide sequence ID" value="NZ_FNFO01000009.1"/>
</dbReference>
<dbReference type="Pfam" id="PF02518">
    <property type="entry name" value="HATPase_c"/>
    <property type="match status" value="1"/>
</dbReference>
<dbReference type="AlphaFoldDB" id="A0A1G9PE00"/>
<dbReference type="InterPro" id="IPR004358">
    <property type="entry name" value="Sig_transdc_His_kin-like_C"/>
</dbReference>
<organism evidence="23 24">
    <name type="scientific">Catalinimonas alkaloidigena</name>
    <dbReference type="NCBI Taxonomy" id="1075417"/>
    <lineage>
        <taxon>Bacteria</taxon>
        <taxon>Pseudomonadati</taxon>
        <taxon>Bacteroidota</taxon>
        <taxon>Cytophagia</taxon>
        <taxon>Cytophagales</taxon>
        <taxon>Catalimonadaceae</taxon>
        <taxon>Catalinimonas</taxon>
    </lineage>
</organism>
<keyword evidence="20" id="KW-0812">Transmembrane</keyword>
<dbReference type="SUPFAM" id="SSF55874">
    <property type="entry name" value="ATPase domain of HSP90 chaperone/DNA topoisomerase II/histidine kinase"/>
    <property type="match status" value="1"/>
</dbReference>
<evidence type="ECO:0000256" key="12">
    <source>
        <dbReference type="ARBA" id="ARBA00022777"/>
    </source>
</evidence>
<evidence type="ECO:0000256" key="16">
    <source>
        <dbReference type="ARBA" id="ARBA00023014"/>
    </source>
</evidence>
<feature type="chain" id="PRO_5011638386" description="Oxygen sensor histidine kinase NreB" evidence="21">
    <location>
        <begin position="21"/>
        <end position="635"/>
    </location>
</feature>
<dbReference type="PANTHER" id="PTHR24421:SF10">
    <property type="entry name" value="NITRATE_NITRITE SENSOR PROTEIN NARQ"/>
    <property type="match status" value="1"/>
</dbReference>
<feature type="coiled-coil region" evidence="19">
    <location>
        <begin position="345"/>
        <end position="379"/>
    </location>
</feature>
<dbReference type="EC" id="2.7.13.3" evidence="4"/>
<feature type="coiled-coil region" evidence="19">
    <location>
        <begin position="423"/>
        <end position="492"/>
    </location>
</feature>
<evidence type="ECO:0000256" key="2">
    <source>
        <dbReference type="ARBA" id="ARBA00001966"/>
    </source>
</evidence>
<dbReference type="GO" id="GO:0046983">
    <property type="term" value="F:protein dimerization activity"/>
    <property type="evidence" value="ECO:0007669"/>
    <property type="project" value="InterPro"/>
</dbReference>
<evidence type="ECO:0000256" key="19">
    <source>
        <dbReference type="SAM" id="Coils"/>
    </source>
</evidence>
<keyword evidence="20" id="KW-1133">Transmembrane helix</keyword>
<evidence type="ECO:0000256" key="18">
    <source>
        <dbReference type="ARBA" id="ARBA00030800"/>
    </source>
</evidence>
<gene>
    <name evidence="23" type="ORF">SAMN05421823_109165</name>
</gene>
<evidence type="ECO:0000256" key="4">
    <source>
        <dbReference type="ARBA" id="ARBA00012438"/>
    </source>
</evidence>
<dbReference type="OrthoDB" id="9760839at2"/>
<evidence type="ECO:0000256" key="21">
    <source>
        <dbReference type="SAM" id="SignalP"/>
    </source>
</evidence>
<evidence type="ECO:0000313" key="23">
    <source>
        <dbReference type="EMBL" id="SDL96988.1"/>
    </source>
</evidence>
<dbReference type="SUPFAM" id="SSF48452">
    <property type="entry name" value="TPR-like"/>
    <property type="match status" value="2"/>
</dbReference>
<keyword evidence="14" id="KW-0408">Iron</keyword>
<evidence type="ECO:0000256" key="5">
    <source>
        <dbReference type="ARBA" id="ARBA00017322"/>
    </source>
</evidence>